<accession>A0A9P9YWF7</accession>
<dbReference type="Proteomes" id="UP001059596">
    <property type="component" value="Chromosome 3R"/>
</dbReference>
<gene>
    <name evidence="1" type="ORF">M5D96_000584</name>
</gene>
<reference evidence="1" key="1">
    <citation type="journal article" date="2023" name="Genome Biol. Evol.">
        <title>Long-read-based Genome Assembly of Drosophila gunungcola Reveals Fewer Chemosensory Genes in Flower-breeding Species.</title>
        <authorList>
            <person name="Negi A."/>
            <person name="Liao B.Y."/>
            <person name="Yeh S.D."/>
        </authorList>
    </citation>
    <scope>NUCLEOTIDE SEQUENCE</scope>
    <source>
        <strain evidence="1">Sukarami</strain>
    </source>
</reference>
<name>A0A9P9YWF7_9MUSC</name>
<dbReference type="AlphaFoldDB" id="A0A9P9YWF7"/>
<comment type="caution">
    <text evidence="1">The sequence shown here is derived from an EMBL/GenBank/DDBJ whole genome shotgun (WGS) entry which is preliminary data.</text>
</comment>
<dbReference type="EMBL" id="JAMKOV010000001">
    <property type="protein sequence ID" value="KAI8044425.1"/>
    <property type="molecule type" value="Genomic_DNA"/>
</dbReference>
<protein>
    <submittedName>
        <fullName evidence="1">Uncharacterized protein</fullName>
    </submittedName>
</protein>
<keyword evidence="2" id="KW-1185">Reference proteome</keyword>
<proteinExistence type="predicted"/>
<evidence type="ECO:0000313" key="2">
    <source>
        <dbReference type="Proteomes" id="UP001059596"/>
    </source>
</evidence>
<evidence type="ECO:0000313" key="1">
    <source>
        <dbReference type="EMBL" id="KAI8044425.1"/>
    </source>
</evidence>
<sequence>MDSTATRTLPFVYRYKNHEGQDCESRLDITFPFDQENLEECITQLMAPNQMDPMMRYLDENVSKYWWDTGLKRPS</sequence>
<organism evidence="1 2">
    <name type="scientific">Drosophila gunungcola</name>
    <name type="common">fruit fly</name>
    <dbReference type="NCBI Taxonomy" id="103775"/>
    <lineage>
        <taxon>Eukaryota</taxon>
        <taxon>Metazoa</taxon>
        <taxon>Ecdysozoa</taxon>
        <taxon>Arthropoda</taxon>
        <taxon>Hexapoda</taxon>
        <taxon>Insecta</taxon>
        <taxon>Pterygota</taxon>
        <taxon>Neoptera</taxon>
        <taxon>Endopterygota</taxon>
        <taxon>Diptera</taxon>
        <taxon>Brachycera</taxon>
        <taxon>Muscomorpha</taxon>
        <taxon>Ephydroidea</taxon>
        <taxon>Drosophilidae</taxon>
        <taxon>Drosophila</taxon>
        <taxon>Sophophora</taxon>
    </lineage>
</organism>